<sequence length="339" mass="37669">MKLSVVILVYNLERYVGAAIGSVLAQTRAADEIIVIDDASTDGSAAVVAGYGERVRYERLPQNVGALAAALTGVRMATGDVVCMLDGDDVWAANKLAVVEREFTADPTLVLLSHDHVRVDTEGKPTGERDETHRNIARILAQHDGREARSAAFRDTILAQKGYWLGSAYAFRRDAFDADLFARQLAELPSEMVRAAYLDLTLAPFLVLTAPEGHVGYAGDTHFLYRIHHGGSLAGDGKVEGAIRSVAKGRAINRLILHLLERNGASDAYRERRRLLIAEYDFLESLYRRRAGTALRHWTRLAAKRWDRHALARETVRMAAVLLLGPARFLRMKHRRTFD</sequence>
<comment type="caution">
    <text evidence="2">The sequence shown here is derived from an EMBL/GenBank/DDBJ whole genome shotgun (WGS) entry which is preliminary data.</text>
</comment>
<dbReference type="Gene3D" id="3.90.550.10">
    <property type="entry name" value="Spore Coat Polysaccharide Biosynthesis Protein SpsA, Chain A"/>
    <property type="match status" value="1"/>
</dbReference>
<feature type="domain" description="Glycosyltransferase 2-like" evidence="1">
    <location>
        <begin position="4"/>
        <end position="130"/>
    </location>
</feature>
<dbReference type="SUPFAM" id="SSF53448">
    <property type="entry name" value="Nucleotide-diphospho-sugar transferases"/>
    <property type="match status" value="1"/>
</dbReference>
<organism evidence="2 3">
    <name type="scientific">Sphingomonas rosea</name>
    <dbReference type="NCBI Taxonomy" id="335605"/>
    <lineage>
        <taxon>Bacteria</taxon>
        <taxon>Pseudomonadati</taxon>
        <taxon>Pseudomonadota</taxon>
        <taxon>Alphaproteobacteria</taxon>
        <taxon>Sphingomonadales</taxon>
        <taxon>Sphingomonadaceae</taxon>
        <taxon>Sphingomonas</taxon>
    </lineage>
</organism>
<evidence type="ECO:0000313" key="3">
    <source>
        <dbReference type="Proteomes" id="UP001424459"/>
    </source>
</evidence>
<proteinExistence type="predicted"/>
<name>A0ABP7UAD8_9SPHN</name>
<protein>
    <recommendedName>
        <fullName evidence="1">Glycosyltransferase 2-like domain-containing protein</fullName>
    </recommendedName>
</protein>
<keyword evidence="3" id="KW-1185">Reference proteome</keyword>
<dbReference type="CDD" id="cd00761">
    <property type="entry name" value="Glyco_tranf_GTA_type"/>
    <property type="match status" value="1"/>
</dbReference>
<dbReference type="PANTHER" id="PTHR43685">
    <property type="entry name" value="GLYCOSYLTRANSFERASE"/>
    <property type="match status" value="1"/>
</dbReference>
<dbReference type="Proteomes" id="UP001424459">
    <property type="component" value="Unassembled WGS sequence"/>
</dbReference>
<dbReference type="InterPro" id="IPR050834">
    <property type="entry name" value="Glycosyltransf_2"/>
</dbReference>
<dbReference type="InterPro" id="IPR029044">
    <property type="entry name" value="Nucleotide-diphossugar_trans"/>
</dbReference>
<gene>
    <name evidence="2" type="ORF">GCM10022281_19880</name>
</gene>
<dbReference type="InterPro" id="IPR001173">
    <property type="entry name" value="Glyco_trans_2-like"/>
</dbReference>
<evidence type="ECO:0000259" key="1">
    <source>
        <dbReference type="Pfam" id="PF00535"/>
    </source>
</evidence>
<evidence type="ECO:0000313" key="2">
    <source>
        <dbReference type="EMBL" id="GAA4039038.1"/>
    </source>
</evidence>
<dbReference type="RefSeq" id="WP_344696924.1">
    <property type="nucleotide sequence ID" value="NZ_BAABBR010000001.1"/>
</dbReference>
<dbReference type="Pfam" id="PF00535">
    <property type="entry name" value="Glycos_transf_2"/>
    <property type="match status" value="1"/>
</dbReference>
<reference evidence="3" key="1">
    <citation type="journal article" date="2019" name="Int. J. Syst. Evol. Microbiol.">
        <title>The Global Catalogue of Microorganisms (GCM) 10K type strain sequencing project: providing services to taxonomists for standard genome sequencing and annotation.</title>
        <authorList>
            <consortium name="The Broad Institute Genomics Platform"/>
            <consortium name="The Broad Institute Genome Sequencing Center for Infectious Disease"/>
            <person name="Wu L."/>
            <person name="Ma J."/>
        </authorList>
    </citation>
    <scope>NUCLEOTIDE SEQUENCE [LARGE SCALE GENOMIC DNA]</scope>
    <source>
        <strain evidence="3">JCM 17564</strain>
    </source>
</reference>
<dbReference type="EMBL" id="BAABBR010000001">
    <property type="protein sequence ID" value="GAA4039038.1"/>
    <property type="molecule type" value="Genomic_DNA"/>
</dbReference>
<accession>A0ABP7UAD8</accession>
<dbReference type="PANTHER" id="PTHR43685:SF11">
    <property type="entry name" value="GLYCOSYLTRANSFERASE TAGX-RELATED"/>
    <property type="match status" value="1"/>
</dbReference>